<feature type="compositionally biased region" description="Basic and acidic residues" evidence="1">
    <location>
        <begin position="34"/>
        <end position="49"/>
    </location>
</feature>
<accession>X1K0Q2</accession>
<dbReference type="EMBL" id="BARU01028958">
    <property type="protein sequence ID" value="GAH75673.1"/>
    <property type="molecule type" value="Genomic_DNA"/>
</dbReference>
<dbReference type="AlphaFoldDB" id="X1K0Q2"/>
<feature type="region of interest" description="Disordered" evidence="1">
    <location>
        <begin position="29"/>
        <end position="49"/>
    </location>
</feature>
<protein>
    <submittedName>
        <fullName evidence="2">Uncharacterized protein</fullName>
    </submittedName>
</protein>
<reference evidence="2" key="1">
    <citation type="journal article" date="2014" name="Front. Microbiol.">
        <title>High frequency of phylogenetically diverse reductive dehalogenase-homologous genes in deep subseafloor sedimentary metagenomes.</title>
        <authorList>
            <person name="Kawai M."/>
            <person name="Futagami T."/>
            <person name="Toyoda A."/>
            <person name="Takaki Y."/>
            <person name="Nishi S."/>
            <person name="Hori S."/>
            <person name="Arai W."/>
            <person name="Tsubouchi T."/>
            <person name="Morono Y."/>
            <person name="Uchiyama I."/>
            <person name="Ito T."/>
            <person name="Fujiyama A."/>
            <person name="Inagaki F."/>
            <person name="Takami H."/>
        </authorList>
    </citation>
    <scope>NUCLEOTIDE SEQUENCE</scope>
    <source>
        <strain evidence="2">Expedition CK06-06</strain>
    </source>
</reference>
<proteinExistence type="predicted"/>
<evidence type="ECO:0000256" key="1">
    <source>
        <dbReference type="SAM" id="MobiDB-lite"/>
    </source>
</evidence>
<evidence type="ECO:0000313" key="2">
    <source>
        <dbReference type="EMBL" id="GAH75673.1"/>
    </source>
</evidence>
<name>X1K0Q2_9ZZZZ</name>
<gene>
    <name evidence="2" type="ORF">S03H2_46152</name>
</gene>
<organism evidence="2">
    <name type="scientific">marine sediment metagenome</name>
    <dbReference type="NCBI Taxonomy" id="412755"/>
    <lineage>
        <taxon>unclassified sequences</taxon>
        <taxon>metagenomes</taxon>
        <taxon>ecological metagenomes</taxon>
    </lineage>
</organism>
<sequence length="49" mass="5406">MGYAELKQLGLSFSLSGLDKTIELLKQAIPQDNQQKEAPNDECRAPSKT</sequence>
<comment type="caution">
    <text evidence="2">The sequence shown here is derived from an EMBL/GenBank/DDBJ whole genome shotgun (WGS) entry which is preliminary data.</text>
</comment>